<evidence type="ECO:0000256" key="1">
    <source>
        <dbReference type="ARBA" id="ARBA00005673"/>
    </source>
</evidence>
<reference evidence="4 5" key="2">
    <citation type="submission" date="2018-11" db="EMBL/GenBank/DDBJ databases">
        <authorList>
            <consortium name="Pathogen Informatics"/>
        </authorList>
    </citation>
    <scope>NUCLEOTIDE SEQUENCE [LARGE SCALE GENOMIC DNA]</scope>
</reference>
<dbReference type="GO" id="GO:0031510">
    <property type="term" value="C:SUMO activating enzyme complex"/>
    <property type="evidence" value="ECO:0007669"/>
    <property type="project" value="TreeGrafter"/>
</dbReference>
<reference evidence="6" key="1">
    <citation type="submission" date="2016-06" db="UniProtKB">
        <authorList>
            <consortium name="WormBaseParasite"/>
        </authorList>
    </citation>
    <scope>IDENTIFICATION</scope>
</reference>
<dbReference type="Pfam" id="PF00899">
    <property type="entry name" value="ThiF"/>
    <property type="match status" value="1"/>
</dbReference>
<dbReference type="Gene3D" id="3.40.50.720">
    <property type="entry name" value="NAD(P)-binding Rossmann-like Domain"/>
    <property type="match status" value="1"/>
</dbReference>
<dbReference type="OrthoDB" id="10252231at2759"/>
<sequence>MTGSVDEQVGASQASSTITEDEKEVYDRQIRLWGLEAQNRLRNSTVLIAGLSGCGGEVAKNLVLAGLKSLTLLDSHNVSETFLRFPLSVMALPLGSLDEFVAAAKMPLCDYH</sequence>
<evidence type="ECO:0000259" key="3">
    <source>
        <dbReference type="Pfam" id="PF00899"/>
    </source>
</evidence>
<dbReference type="GO" id="GO:0019948">
    <property type="term" value="F:SUMO activating enzyme activity"/>
    <property type="evidence" value="ECO:0007669"/>
    <property type="project" value="TreeGrafter"/>
</dbReference>
<feature type="domain" description="THIF-type NAD/FAD binding fold" evidence="3">
    <location>
        <begin position="26"/>
        <end position="79"/>
    </location>
</feature>
<evidence type="ECO:0000313" key="5">
    <source>
        <dbReference type="Proteomes" id="UP000271098"/>
    </source>
</evidence>
<dbReference type="InterPro" id="IPR045886">
    <property type="entry name" value="ThiF/MoeB/HesA"/>
</dbReference>
<evidence type="ECO:0000313" key="4">
    <source>
        <dbReference type="EMBL" id="VDN38944.1"/>
    </source>
</evidence>
<dbReference type="EMBL" id="UYRT01093501">
    <property type="protein sequence ID" value="VDN38944.1"/>
    <property type="molecule type" value="Genomic_DNA"/>
</dbReference>
<dbReference type="SUPFAM" id="SSF69572">
    <property type="entry name" value="Activating enzymes of the ubiquitin-like proteins"/>
    <property type="match status" value="1"/>
</dbReference>
<feature type="region of interest" description="Disordered" evidence="2">
    <location>
        <begin position="1"/>
        <end position="24"/>
    </location>
</feature>
<protein>
    <submittedName>
        <fullName evidence="6">ThiF domain-containing protein</fullName>
    </submittedName>
</protein>
<dbReference type="PANTHER" id="PTHR10953">
    <property type="entry name" value="UBIQUITIN-ACTIVATING ENZYME E1"/>
    <property type="match status" value="1"/>
</dbReference>
<comment type="similarity">
    <text evidence="1">Belongs to the ubiquitin-activating E1 family.</text>
</comment>
<feature type="compositionally biased region" description="Polar residues" evidence="2">
    <location>
        <begin position="1"/>
        <end position="18"/>
    </location>
</feature>
<keyword evidence="5" id="KW-1185">Reference proteome</keyword>
<dbReference type="InterPro" id="IPR000594">
    <property type="entry name" value="ThiF_NAD_FAD-bd"/>
</dbReference>
<name>A0A183ELF7_9BILA</name>
<dbReference type="GO" id="GO:0016925">
    <property type="term" value="P:protein sumoylation"/>
    <property type="evidence" value="ECO:0007669"/>
    <property type="project" value="TreeGrafter"/>
</dbReference>
<gene>
    <name evidence="4" type="ORF">GPUH_LOCUS21800</name>
</gene>
<dbReference type="WBParaSite" id="GPUH_0002182501-mRNA-1">
    <property type="protein sequence ID" value="GPUH_0002182501-mRNA-1"/>
    <property type="gene ID" value="GPUH_0002182501"/>
</dbReference>
<dbReference type="Proteomes" id="UP000271098">
    <property type="component" value="Unassembled WGS sequence"/>
</dbReference>
<evidence type="ECO:0000313" key="6">
    <source>
        <dbReference type="WBParaSite" id="GPUH_0002182501-mRNA-1"/>
    </source>
</evidence>
<dbReference type="PANTHER" id="PTHR10953:SF162">
    <property type="entry name" value="SUMO-ACTIVATING ENZYME SUBUNIT 1"/>
    <property type="match status" value="1"/>
</dbReference>
<dbReference type="InterPro" id="IPR035985">
    <property type="entry name" value="Ubiquitin-activating_enz"/>
</dbReference>
<dbReference type="AlphaFoldDB" id="A0A183ELF7"/>
<dbReference type="GO" id="GO:0005737">
    <property type="term" value="C:cytoplasm"/>
    <property type="evidence" value="ECO:0007669"/>
    <property type="project" value="TreeGrafter"/>
</dbReference>
<accession>A0A183ELF7</accession>
<organism evidence="6">
    <name type="scientific">Gongylonema pulchrum</name>
    <dbReference type="NCBI Taxonomy" id="637853"/>
    <lineage>
        <taxon>Eukaryota</taxon>
        <taxon>Metazoa</taxon>
        <taxon>Ecdysozoa</taxon>
        <taxon>Nematoda</taxon>
        <taxon>Chromadorea</taxon>
        <taxon>Rhabditida</taxon>
        <taxon>Spirurina</taxon>
        <taxon>Spiruromorpha</taxon>
        <taxon>Spiruroidea</taxon>
        <taxon>Gongylonematidae</taxon>
        <taxon>Gongylonema</taxon>
    </lineage>
</organism>
<proteinExistence type="inferred from homology"/>
<evidence type="ECO:0000256" key="2">
    <source>
        <dbReference type="SAM" id="MobiDB-lite"/>
    </source>
</evidence>